<dbReference type="GO" id="GO:0016887">
    <property type="term" value="F:ATP hydrolysis activity"/>
    <property type="evidence" value="ECO:0007669"/>
    <property type="project" value="TreeGrafter"/>
</dbReference>
<evidence type="ECO:0000256" key="2">
    <source>
        <dbReference type="ARBA" id="ARBA00022741"/>
    </source>
</evidence>
<dbReference type="AlphaFoldDB" id="A0A933I8L6"/>
<reference evidence="6" key="1">
    <citation type="submission" date="2020-07" db="EMBL/GenBank/DDBJ databases">
        <title>Huge and variable diversity of episymbiotic CPR bacteria and DPANN archaea in groundwater ecosystems.</title>
        <authorList>
            <person name="He C.Y."/>
            <person name="Keren R."/>
            <person name="Whittaker M."/>
            <person name="Farag I.F."/>
            <person name="Doudna J."/>
            <person name="Cate J.H.D."/>
            <person name="Banfield J.F."/>
        </authorList>
    </citation>
    <scope>NUCLEOTIDE SEQUENCE</scope>
    <source>
        <strain evidence="6">NC_groundwater_1520_Pr4_B-0.1um_53_5</strain>
    </source>
</reference>
<dbReference type="FunFam" id="3.40.50.300:FF:000398">
    <property type="entry name" value="Type IV pilus assembly ATPase PilB"/>
    <property type="match status" value="1"/>
</dbReference>
<name>A0A933I8L6_UNCT6</name>
<dbReference type="SUPFAM" id="SSF160246">
    <property type="entry name" value="EspE N-terminal domain-like"/>
    <property type="match status" value="1"/>
</dbReference>
<feature type="domain" description="Bacterial type II secretion system protein E" evidence="4">
    <location>
        <begin position="199"/>
        <end position="581"/>
    </location>
</feature>
<sequence length="586" mass="65073">MAQNIGEMLFKMGLITQAQYDKAMAEQRNTTEPWVATLIRLGAVTENVMLQFVSRQFNMPSLDLSNFQVEPAVIKMIRPDIANKFMVIPIKKLGRSLTLAMIDPSDIFALEDIKFLTGQEVKPVVAAYSAVKKLLEQHYPLGKDLQVIAEGGELAQAKSEDLEKLPEHEENLEGDFGNVEMVDDVLDEEDDISVQQAGQSTPVVKMANYVLTEAVRRGASDIHIEPYEKVFRIRLRQDGVLQTLMEPPMMMKAPLVSRVKIMAKLDVTERRKPQDGRIAIKVLDKKIDLRVSTLPVLFGEKVVMRILDSSSLTLDLANFGFTEDALRNFMKSIHAPYGICLITGPTGSGKTTTLYSALSQLNTPDRHIMTVEDPIEYNLKGVNQIQAEAGIGFDFGLALRSMLRQAPNIIMLGEIRDGPTASIAIRAALTGHLVLSTLHTNDAPSTISRLVDMGMDPFLVASSTVLIQAQRLVRRICKQCKEPTEYDPKVLTDLGISPDELKGLTYYKGRGCTVCNNTGYKGRVGLYEVMPITRTLRAQILSREPVTTIRATAVKEGMLTLRMDAWGKVKQGMTTVEEMIRETAEG</sequence>
<dbReference type="Pfam" id="PF05157">
    <property type="entry name" value="MshEN"/>
    <property type="match status" value="1"/>
</dbReference>
<keyword evidence="3" id="KW-0067">ATP-binding</keyword>
<dbReference type="Pfam" id="PF00437">
    <property type="entry name" value="T2SSE"/>
    <property type="match status" value="1"/>
</dbReference>
<dbReference type="InterPro" id="IPR007831">
    <property type="entry name" value="T2SS_GspE_N"/>
</dbReference>
<dbReference type="InterPro" id="IPR037257">
    <property type="entry name" value="T2SS_E_N_sf"/>
</dbReference>
<dbReference type="FunFam" id="3.30.300.160:FF:000002">
    <property type="entry name" value="Type II secretion system protein E"/>
    <property type="match status" value="1"/>
</dbReference>
<dbReference type="InterPro" id="IPR027417">
    <property type="entry name" value="P-loop_NTPase"/>
</dbReference>
<dbReference type="GO" id="GO:0005886">
    <property type="term" value="C:plasma membrane"/>
    <property type="evidence" value="ECO:0007669"/>
    <property type="project" value="TreeGrafter"/>
</dbReference>
<evidence type="ECO:0000259" key="5">
    <source>
        <dbReference type="Pfam" id="PF05157"/>
    </source>
</evidence>
<comment type="caution">
    <text evidence="6">The sequence shown here is derived from an EMBL/GenBank/DDBJ whole genome shotgun (WGS) entry which is preliminary data.</text>
</comment>
<proteinExistence type="inferred from homology"/>
<evidence type="ECO:0000259" key="4">
    <source>
        <dbReference type="Pfam" id="PF00437"/>
    </source>
</evidence>
<keyword evidence="2" id="KW-0547">Nucleotide-binding</keyword>
<dbReference type="InterPro" id="IPR001482">
    <property type="entry name" value="T2SS/T4SS_dom"/>
</dbReference>
<dbReference type="PANTHER" id="PTHR30258">
    <property type="entry name" value="TYPE II SECRETION SYSTEM PROTEIN GSPE-RELATED"/>
    <property type="match status" value="1"/>
</dbReference>
<evidence type="ECO:0000313" key="7">
    <source>
        <dbReference type="Proteomes" id="UP000736328"/>
    </source>
</evidence>
<dbReference type="Gene3D" id="3.30.450.90">
    <property type="match status" value="1"/>
</dbReference>
<evidence type="ECO:0000256" key="3">
    <source>
        <dbReference type="ARBA" id="ARBA00022840"/>
    </source>
</evidence>
<dbReference type="GO" id="GO:0005524">
    <property type="term" value="F:ATP binding"/>
    <property type="evidence" value="ECO:0007669"/>
    <property type="project" value="UniProtKB-KW"/>
</dbReference>
<feature type="domain" description="Type II secretion system protein GspE N-terminal" evidence="5">
    <location>
        <begin position="57"/>
        <end position="142"/>
    </location>
</feature>
<evidence type="ECO:0000256" key="1">
    <source>
        <dbReference type="ARBA" id="ARBA00006611"/>
    </source>
</evidence>
<dbReference type="PANTHER" id="PTHR30258:SF1">
    <property type="entry name" value="PROTEIN TRANSPORT PROTEIN HOFB HOMOLOG"/>
    <property type="match status" value="1"/>
</dbReference>
<accession>A0A933I8L6</accession>
<dbReference type="FunFam" id="3.30.450.90:FF:000001">
    <property type="entry name" value="Type II secretion system ATPase GspE"/>
    <property type="match status" value="1"/>
</dbReference>
<dbReference type="Gene3D" id="3.30.300.160">
    <property type="entry name" value="Type II secretion system, protein E, N-terminal domain"/>
    <property type="match status" value="1"/>
</dbReference>
<protein>
    <submittedName>
        <fullName evidence="6">Flp pilus assembly complex ATPase component TadA</fullName>
    </submittedName>
</protein>
<dbReference type="Proteomes" id="UP000736328">
    <property type="component" value="Unassembled WGS sequence"/>
</dbReference>
<organism evidence="6 7">
    <name type="scientific">candidate division TA06 bacterium</name>
    <dbReference type="NCBI Taxonomy" id="2250710"/>
    <lineage>
        <taxon>Bacteria</taxon>
        <taxon>Bacteria division TA06</taxon>
    </lineage>
</organism>
<dbReference type="Gene3D" id="3.40.50.300">
    <property type="entry name" value="P-loop containing nucleotide triphosphate hydrolases"/>
    <property type="match status" value="1"/>
</dbReference>
<dbReference type="SUPFAM" id="SSF52540">
    <property type="entry name" value="P-loop containing nucleoside triphosphate hydrolases"/>
    <property type="match status" value="1"/>
</dbReference>
<comment type="similarity">
    <text evidence="1">Belongs to the GSP E family.</text>
</comment>
<evidence type="ECO:0000313" key="6">
    <source>
        <dbReference type="EMBL" id="MBI4726652.1"/>
    </source>
</evidence>
<dbReference type="EMBL" id="JACQXR010000068">
    <property type="protein sequence ID" value="MBI4726652.1"/>
    <property type="molecule type" value="Genomic_DNA"/>
</dbReference>
<gene>
    <name evidence="6" type="primary">tadA</name>
    <name evidence="6" type="ORF">HY768_05440</name>
</gene>
<dbReference type="CDD" id="cd01129">
    <property type="entry name" value="PulE-GspE-like"/>
    <property type="match status" value="1"/>
</dbReference>